<accession>A0A4C2E4K8</accession>
<dbReference type="GO" id="GO:0006338">
    <property type="term" value="P:chromatin remodeling"/>
    <property type="evidence" value="ECO:0007669"/>
    <property type="project" value="InterPro"/>
</dbReference>
<feature type="compositionally biased region" description="Polar residues" evidence="1">
    <location>
        <begin position="93"/>
        <end position="115"/>
    </location>
</feature>
<name>A0A4C2E4K8_9SACH</name>
<feature type="region of interest" description="Disordered" evidence="1">
    <location>
        <begin position="93"/>
        <end position="225"/>
    </location>
</feature>
<feature type="compositionally biased region" description="Low complexity" evidence="1">
    <location>
        <begin position="212"/>
        <end position="225"/>
    </location>
</feature>
<dbReference type="Gene3D" id="6.20.420.10">
    <property type="match status" value="1"/>
</dbReference>
<dbReference type="AlphaFoldDB" id="A0A4C2E4K8"/>
<dbReference type="EMBL" id="BIMX01000002">
    <property type="protein sequence ID" value="GCE97649.1"/>
    <property type="molecule type" value="Genomic_DNA"/>
</dbReference>
<reference evidence="2 3" key="1">
    <citation type="submission" date="2019-01" db="EMBL/GenBank/DDBJ databases">
        <title>Draft Genome Sequencing of Zygosaccharomyces mellis Ca-7.</title>
        <authorList>
            <person name="Shiwa Y."/>
            <person name="Kanesaki Y."/>
            <person name="Ishige T."/>
            <person name="Mura K."/>
            <person name="Hori T."/>
            <person name="Tamura T."/>
        </authorList>
    </citation>
    <scope>NUCLEOTIDE SEQUENCE [LARGE SCALE GENOMIC DNA]</scope>
    <source>
        <strain evidence="2 3">Ca-7</strain>
    </source>
</reference>
<dbReference type="GO" id="GO:0016514">
    <property type="term" value="C:SWI/SNF complex"/>
    <property type="evidence" value="ECO:0007669"/>
    <property type="project" value="InterPro"/>
</dbReference>
<feature type="compositionally biased region" description="Polar residues" evidence="1">
    <location>
        <begin position="149"/>
        <end position="162"/>
    </location>
</feature>
<dbReference type="GO" id="GO:0016586">
    <property type="term" value="C:RSC-type complex"/>
    <property type="evidence" value="ECO:0007669"/>
    <property type="project" value="InterPro"/>
</dbReference>
<comment type="caution">
    <text evidence="2">The sequence shown here is derived from an EMBL/GenBank/DDBJ whole genome shotgun (WGS) entry which is preliminary data.</text>
</comment>
<dbReference type="OrthoDB" id="4063132at2759"/>
<feature type="compositionally biased region" description="Basic and acidic residues" evidence="1">
    <location>
        <begin position="164"/>
        <end position="175"/>
    </location>
</feature>
<organism evidence="2 3">
    <name type="scientific">Zygosaccharomyces mellis</name>
    <dbReference type="NCBI Taxonomy" id="42258"/>
    <lineage>
        <taxon>Eukaryota</taxon>
        <taxon>Fungi</taxon>
        <taxon>Dikarya</taxon>
        <taxon>Ascomycota</taxon>
        <taxon>Saccharomycotina</taxon>
        <taxon>Saccharomycetes</taxon>
        <taxon>Saccharomycetales</taxon>
        <taxon>Saccharomycetaceae</taxon>
        <taxon>Zygosaccharomyces</taxon>
    </lineage>
</organism>
<dbReference type="Proteomes" id="UP000301737">
    <property type="component" value="Unassembled WGS sequence"/>
</dbReference>
<evidence type="ECO:0000256" key="1">
    <source>
        <dbReference type="SAM" id="MobiDB-lite"/>
    </source>
</evidence>
<gene>
    <name evidence="2" type="ORF">ZYGM_004445</name>
</gene>
<evidence type="ECO:0000313" key="2">
    <source>
        <dbReference type="EMBL" id="GCE97649.1"/>
    </source>
</evidence>
<feature type="compositionally biased region" description="Polar residues" evidence="1">
    <location>
        <begin position="193"/>
        <end position="206"/>
    </location>
</feature>
<dbReference type="InterPro" id="IPR018304">
    <property type="entry name" value="Rtt102"/>
</dbReference>
<protein>
    <submittedName>
        <fullName evidence="2">Uncharacterized protein</fullName>
    </submittedName>
</protein>
<evidence type="ECO:0000313" key="3">
    <source>
        <dbReference type="Proteomes" id="UP000301737"/>
    </source>
</evidence>
<proteinExistence type="predicted"/>
<sequence length="225" mass="24840">MQSLIEKANTGGHFEIVNNRQNWKHAWFTPTHSAPINSATSGADAVQLADGVSVEKYPFNFKTWNKTDECIWTKMLEANDSMDLLDASTYSTQDKASDGISNDQQTASRPTNGESLTAEDIRGAVGSVDGISGFSSSDAQAHTKEEPDQSSTVVSGQEQNHVQDYAKDQVQEHGQEQGQEQVQEHGQEEAHDQNLTLEQNQNLGENNDSHTQDQNQDQDVNMDMN</sequence>
<feature type="compositionally biased region" description="Basic and acidic residues" evidence="1">
    <location>
        <begin position="182"/>
        <end position="192"/>
    </location>
</feature>
<keyword evidence="3" id="KW-1185">Reference proteome</keyword>
<dbReference type="Pfam" id="PF09510">
    <property type="entry name" value="Rtt102p"/>
    <property type="match status" value="1"/>
</dbReference>